<dbReference type="EMBL" id="JANCPR020000021">
    <property type="protein sequence ID" value="MDJ1134557.1"/>
    <property type="molecule type" value="Genomic_DNA"/>
</dbReference>
<gene>
    <name evidence="2" type="ORF">NMN56_021845</name>
</gene>
<accession>A0ABT6ZZQ3</accession>
<keyword evidence="3" id="KW-1185">Reference proteome</keyword>
<protein>
    <submittedName>
        <fullName evidence="2">Tetratricopeptide repeat protein</fullName>
    </submittedName>
</protein>
<dbReference type="SUPFAM" id="SSF48452">
    <property type="entry name" value="TPR-like"/>
    <property type="match status" value="1"/>
</dbReference>
<evidence type="ECO:0000313" key="2">
    <source>
        <dbReference type="EMBL" id="MDJ1134557.1"/>
    </source>
</evidence>
<name>A0ABT6ZZQ3_9ACTN</name>
<dbReference type="RefSeq" id="WP_274042077.1">
    <property type="nucleotide sequence ID" value="NZ_JANCPR020000021.1"/>
</dbReference>
<dbReference type="InterPro" id="IPR011990">
    <property type="entry name" value="TPR-like_helical_dom_sf"/>
</dbReference>
<organism evidence="2 3">
    <name type="scientific">Streptomyces iconiensis</name>
    <dbReference type="NCBI Taxonomy" id="1384038"/>
    <lineage>
        <taxon>Bacteria</taxon>
        <taxon>Bacillati</taxon>
        <taxon>Actinomycetota</taxon>
        <taxon>Actinomycetes</taxon>
        <taxon>Kitasatosporales</taxon>
        <taxon>Streptomycetaceae</taxon>
        <taxon>Streptomyces</taxon>
    </lineage>
</organism>
<evidence type="ECO:0000256" key="1">
    <source>
        <dbReference type="SAM" id="MobiDB-lite"/>
    </source>
</evidence>
<proteinExistence type="predicted"/>
<feature type="compositionally biased region" description="Pro residues" evidence="1">
    <location>
        <begin position="95"/>
        <end position="125"/>
    </location>
</feature>
<dbReference type="Proteomes" id="UP001214441">
    <property type="component" value="Unassembled WGS sequence"/>
</dbReference>
<dbReference type="Gene3D" id="1.25.40.10">
    <property type="entry name" value="Tetratricopeptide repeat domain"/>
    <property type="match status" value="1"/>
</dbReference>
<sequence length="125" mass="13168">MPLHGWLRLRGHAAALFNDGLAAARAGRTGTARDRFAAVVHWHPHDTEARSALALAAFELGDVQEAARQWELVLERRPHDQLARHWLASCAATPDPDPAPGPGPGPGPDPGPGGVPRLSPAPPAV</sequence>
<reference evidence="2 3" key="1">
    <citation type="submission" date="2023-05" db="EMBL/GenBank/DDBJ databases">
        <title>Streptantibioticus silvisoli sp. nov., acidotolerant actinomycetes 1 from pine litter.</title>
        <authorList>
            <person name="Swiecimska M."/>
            <person name="Golinska P."/>
            <person name="Sangal V."/>
            <person name="Wachnowicz B."/>
            <person name="Goodfellow M."/>
        </authorList>
    </citation>
    <scope>NUCLEOTIDE SEQUENCE [LARGE SCALE GENOMIC DNA]</scope>
    <source>
        <strain evidence="2 3">DSM 42109</strain>
    </source>
</reference>
<evidence type="ECO:0000313" key="3">
    <source>
        <dbReference type="Proteomes" id="UP001214441"/>
    </source>
</evidence>
<feature type="region of interest" description="Disordered" evidence="1">
    <location>
        <begin position="88"/>
        <end position="125"/>
    </location>
</feature>
<dbReference type="Pfam" id="PF14559">
    <property type="entry name" value="TPR_19"/>
    <property type="match status" value="1"/>
</dbReference>
<comment type="caution">
    <text evidence="2">The sequence shown here is derived from an EMBL/GenBank/DDBJ whole genome shotgun (WGS) entry which is preliminary data.</text>
</comment>